<protein>
    <submittedName>
        <fullName evidence="2">DUF2127 domain-containing protein</fullName>
    </submittedName>
</protein>
<dbReference type="Proteomes" id="UP001595886">
    <property type="component" value="Unassembled WGS sequence"/>
</dbReference>
<sequence>MQIAPPDSAPPRPSRALAAIAAFKLFKAVACGLLAVVAFRLLQPAFAAGIQHWLETLHWLTRYGLAVRLTDHLLGLDARQFLLLGVVATGYAALYLVQGIGLWRGRRWAEYLVVVESSLLLPVEIWELLQRFTFFKLGVLLVNLAIVAYLVRLLRTTRRR</sequence>
<proteinExistence type="predicted"/>
<evidence type="ECO:0000313" key="2">
    <source>
        <dbReference type="EMBL" id="MFC4820562.1"/>
    </source>
</evidence>
<keyword evidence="1" id="KW-1133">Transmembrane helix</keyword>
<accession>A0ABV9QU05</accession>
<feature type="transmembrane region" description="Helical" evidence="1">
    <location>
        <begin position="78"/>
        <end position="96"/>
    </location>
</feature>
<dbReference type="EMBL" id="JBHSHD010000007">
    <property type="protein sequence ID" value="MFC4820562.1"/>
    <property type="molecule type" value="Genomic_DNA"/>
</dbReference>
<gene>
    <name evidence="2" type="ORF">ACFO6Q_09515</name>
</gene>
<dbReference type="RefSeq" id="WP_380020423.1">
    <property type="nucleotide sequence ID" value="NZ_JBHSHD010000007.1"/>
</dbReference>
<keyword evidence="1" id="KW-0472">Membrane</keyword>
<dbReference type="InterPro" id="IPR021125">
    <property type="entry name" value="DUF2127"/>
</dbReference>
<dbReference type="Pfam" id="PF09900">
    <property type="entry name" value="DUF2127"/>
    <property type="match status" value="1"/>
</dbReference>
<organism evidence="2 3">
    <name type="scientific">Dokdonella ginsengisoli</name>
    <dbReference type="NCBI Taxonomy" id="363846"/>
    <lineage>
        <taxon>Bacteria</taxon>
        <taxon>Pseudomonadati</taxon>
        <taxon>Pseudomonadota</taxon>
        <taxon>Gammaproteobacteria</taxon>
        <taxon>Lysobacterales</taxon>
        <taxon>Rhodanobacteraceae</taxon>
        <taxon>Dokdonella</taxon>
    </lineage>
</organism>
<keyword evidence="1" id="KW-0812">Transmembrane</keyword>
<name>A0ABV9QU05_9GAMM</name>
<evidence type="ECO:0000313" key="3">
    <source>
        <dbReference type="Proteomes" id="UP001595886"/>
    </source>
</evidence>
<comment type="caution">
    <text evidence="2">The sequence shown here is derived from an EMBL/GenBank/DDBJ whole genome shotgun (WGS) entry which is preliminary data.</text>
</comment>
<evidence type="ECO:0000256" key="1">
    <source>
        <dbReference type="SAM" id="Phobius"/>
    </source>
</evidence>
<feature type="transmembrane region" description="Helical" evidence="1">
    <location>
        <begin position="132"/>
        <end position="151"/>
    </location>
</feature>
<reference evidence="3" key="1">
    <citation type="journal article" date="2019" name="Int. J. Syst. Evol. Microbiol.">
        <title>The Global Catalogue of Microorganisms (GCM) 10K type strain sequencing project: providing services to taxonomists for standard genome sequencing and annotation.</title>
        <authorList>
            <consortium name="The Broad Institute Genomics Platform"/>
            <consortium name="The Broad Institute Genome Sequencing Center for Infectious Disease"/>
            <person name="Wu L."/>
            <person name="Ma J."/>
        </authorList>
    </citation>
    <scope>NUCLEOTIDE SEQUENCE [LARGE SCALE GENOMIC DNA]</scope>
    <source>
        <strain evidence="3">CCUG 30340</strain>
    </source>
</reference>
<keyword evidence="3" id="KW-1185">Reference proteome</keyword>